<dbReference type="EMBL" id="CP054719">
    <property type="protein sequence ID" value="QOL19585.1"/>
    <property type="molecule type" value="Genomic_DNA"/>
</dbReference>
<dbReference type="RefSeq" id="WP_350332335.1">
    <property type="nucleotide sequence ID" value="NZ_CP054719.1"/>
</dbReference>
<keyword evidence="3" id="KW-1185">Reference proteome</keyword>
<evidence type="ECO:0000313" key="2">
    <source>
        <dbReference type="EMBL" id="QOL19585.1"/>
    </source>
</evidence>
<evidence type="ECO:0000313" key="3">
    <source>
        <dbReference type="Proteomes" id="UP000594001"/>
    </source>
</evidence>
<name>A0A7L9RT50_9PROT</name>
<evidence type="ECO:0000256" key="1">
    <source>
        <dbReference type="SAM" id="SignalP"/>
    </source>
</evidence>
<dbReference type="Proteomes" id="UP000594001">
    <property type="component" value="Chromosome"/>
</dbReference>
<feature type="signal peptide" evidence="1">
    <location>
        <begin position="1"/>
        <end position="25"/>
    </location>
</feature>
<dbReference type="KEGG" id="pbal:CPBP_00349"/>
<keyword evidence="1" id="KW-0732">Signal</keyword>
<gene>
    <name evidence="2" type="ORF">CPBP_00349</name>
</gene>
<dbReference type="AlphaFoldDB" id="A0A7L9RT50"/>
<protein>
    <submittedName>
        <fullName evidence="2">Uncharacterized protein</fullName>
    </submittedName>
</protein>
<sequence>MRQFSKLIRCAILFSCIVFPTQLHAAGQWTDVTDGTATHDGTTALVLIDRHTYRPTSATAWIGTDVTLPDKATVMVGASSVPNFLGNAYTSLTIAAAGKLTLYGADGVAEVITSLVKAAKGPFTIEDRTSGGLTITALIANTDAEVGNITINTFGAGTVLSLGVSLIPVGTAAPLTLNVDDSAIITLSTITSIPRLTGKGRIKLGASLMAILSSEVSRLSGFKGELITATGGTTDISFTSDPYVWALSGAAEVPYAILKIFKGTVRLPARTKIIF</sequence>
<organism evidence="2 3">
    <name type="scientific">Candidatus Bodocaedibacter vickermanii</name>
    <dbReference type="NCBI Taxonomy" id="2741701"/>
    <lineage>
        <taxon>Bacteria</taxon>
        <taxon>Pseudomonadati</taxon>
        <taxon>Pseudomonadota</taxon>
        <taxon>Alphaproteobacteria</taxon>
        <taxon>Holosporales</taxon>
        <taxon>Candidatus Paracaedibacteraceae</taxon>
        <taxon>Candidatus Bodocaedibacter</taxon>
    </lineage>
</organism>
<accession>A0A7L9RT50</accession>
<feature type="chain" id="PRO_5032919116" evidence="1">
    <location>
        <begin position="26"/>
        <end position="275"/>
    </location>
</feature>
<reference evidence="2 3" key="1">
    <citation type="submission" date="2020-06" db="EMBL/GenBank/DDBJ databases">
        <title>The endosymbiont of the kinetoplastid Bodo saltans is a Paracaedibacter-like alpha-proteobacterium possessing a putative toxin-antitoxin system.</title>
        <authorList>
            <person name="Midha S."/>
            <person name="Rigden D.J."/>
            <person name="Siozios S."/>
            <person name="Hurst G.D.D."/>
            <person name="Jackson A.P."/>
        </authorList>
    </citation>
    <scope>NUCLEOTIDE SEQUENCE [LARGE SCALE GENOMIC DNA]</scope>
    <source>
        <strain evidence="2">Lake Konstanz</strain>
    </source>
</reference>
<proteinExistence type="predicted"/>